<sequence>MMELSLKYEAVGAEPSAVFLRGHDPRWWLEHFRVWGLRPADMTLLALAGTSGQEVSGLFVVFAAGCTPDPLLLPEPFIRTGKRLFIPQHTVLLPAMTDAELEALCIWDYQLLHPSLGFYGLDKADVLPPESLVILPQPVDENRDFNIAQVAPLPRIARVRMEMPEEDTLTREAKAIGSKELPPPEGAPKSWFGRKLLQVQLIAASAARSIVGLFAGNGQNGLLGKLAAWLDKKLSHLRKLQEDEADRLLRMFRENPELALEYAMPLDPNARPDGDSAASGRLVRRDARYHSWLLNRGGRGGGVQMLDGDTYQNLQEQYRKSAKTAEENGDWSRAAYIHAHLLKDYHAAAKALRSGKFFRDAAVMYHDKLENLHNAAACYQEGGMYPEAIALYLKLELYEEAGDLHVLNGDDAEAKDCYERKVAGHLKYDKYLEAAQLIEEKMHDRERAQRCLLNGWYGKSSAARCLVEYIRKADGPVHENIRRLYEEVVVPTEHRRFLDVLSELKSASPEAGETARDLAYQIVGASVGRGEKDLLPMLGSFVPEDPFLRKDALNFQLQMPALPEREKRNIDKLKLRTDIHWLEAVGWRQQIIVIGSSGGKLVLARCNWEGEVLYQNTELPLDYNSMRQLLVVSANDLDNRILVCDPYGAFASQEFSHEPAFGDGFTILRNIPEEYGAYIRIGHAERTIIRLANDIAGKHTISPVLLPPGANSFSELIHEGEISVGLARIFSWKHKYFTADSDRLLIMTDLEEPEKIETRCNCLCQSGKWLAWLDENRVVHIMDAEEIAIQRPDTEGGRDFHTLEFITPGFLVAAGRDVMVGFELTDGAWIMAGEGEMNGRCLKLFPSGSFGRFAGMFIDGTIRFFDIPGETD</sequence>
<dbReference type="RefSeq" id="WP_341843469.1">
    <property type="nucleotide sequence ID" value="NZ_CP149792.1"/>
</dbReference>
<protein>
    <recommendedName>
        <fullName evidence="1">MoxR-vWA-beta-propeller ternary system domain-containing protein</fullName>
    </recommendedName>
</protein>
<dbReference type="Proteomes" id="UP001449657">
    <property type="component" value="Chromosome"/>
</dbReference>
<accession>A0ABZ2Z9H8</accession>
<proteinExistence type="predicted"/>
<dbReference type="InterPro" id="IPR045551">
    <property type="entry name" value="bpX3"/>
</dbReference>
<dbReference type="InterPro" id="IPR011990">
    <property type="entry name" value="TPR-like_helical_dom_sf"/>
</dbReference>
<dbReference type="SUPFAM" id="SSF69322">
    <property type="entry name" value="Tricorn protease domain 2"/>
    <property type="match status" value="1"/>
</dbReference>
<name>A0ABZ2Z9H8_9BACT</name>
<keyword evidence="3" id="KW-1185">Reference proteome</keyword>
<feature type="domain" description="MoxR-vWA-beta-propeller ternary system" evidence="1">
    <location>
        <begin position="11"/>
        <end position="165"/>
    </location>
</feature>
<evidence type="ECO:0000313" key="2">
    <source>
        <dbReference type="EMBL" id="WZN48891.1"/>
    </source>
</evidence>
<dbReference type="EMBL" id="CP150096">
    <property type="protein sequence ID" value="WZN48891.1"/>
    <property type="molecule type" value="Genomic_DNA"/>
</dbReference>
<dbReference type="Pfam" id="PF19919">
    <property type="entry name" value="bpX3"/>
    <property type="match status" value="1"/>
</dbReference>
<evidence type="ECO:0000313" key="3">
    <source>
        <dbReference type="Proteomes" id="UP001449657"/>
    </source>
</evidence>
<gene>
    <name evidence="2" type="ORF">WJU22_11990</name>
</gene>
<organism evidence="2 3">
    <name type="scientific">Chitinophaga caseinilytica</name>
    <dbReference type="NCBI Taxonomy" id="2267521"/>
    <lineage>
        <taxon>Bacteria</taxon>
        <taxon>Pseudomonadati</taxon>
        <taxon>Bacteroidota</taxon>
        <taxon>Chitinophagia</taxon>
        <taxon>Chitinophagales</taxon>
        <taxon>Chitinophagaceae</taxon>
        <taxon>Chitinophaga</taxon>
    </lineage>
</organism>
<evidence type="ECO:0000259" key="1">
    <source>
        <dbReference type="Pfam" id="PF19919"/>
    </source>
</evidence>
<dbReference type="Gene3D" id="1.25.40.10">
    <property type="entry name" value="Tetratricopeptide repeat domain"/>
    <property type="match status" value="1"/>
</dbReference>
<dbReference type="SUPFAM" id="SSF48452">
    <property type="entry name" value="TPR-like"/>
    <property type="match status" value="1"/>
</dbReference>
<reference evidence="2 3" key="1">
    <citation type="submission" date="2024-03" db="EMBL/GenBank/DDBJ databases">
        <title>Chitinophaga caseinilytica sp. nov., a casein hydrolysing bacterium isolated from forest soil.</title>
        <authorList>
            <person name="Lee D.S."/>
            <person name="Han D.M."/>
            <person name="Baek J.H."/>
            <person name="Choi D.G."/>
            <person name="Jeon J.H."/>
            <person name="Jeon C.O."/>
        </authorList>
    </citation>
    <scope>NUCLEOTIDE SEQUENCE [LARGE SCALE GENOMIC DNA]</scope>
    <source>
        <strain evidence="2 3">KACC 19118</strain>
    </source>
</reference>